<accession>A0A931FUT9</accession>
<feature type="transmembrane region" description="Helical" evidence="1">
    <location>
        <begin position="43"/>
        <end position="62"/>
    </location>
</feature>
<dbReference type="SUPFAM" id="SSF50969">
    <property type="entry name" value="YVTN repeat-like/Quinoprotein amine dehydrogenase"/>
    <property type="match status" value="1"/>
</dbReference>
<evidence type="ECO:0000313" key="2">
    <source>
        <dbReference type="EMBL" id="MBG0560593.1"/>
    </source>
</evidence>
<organism evidence="2 3">
    <name type="scientific">Actinoplanes aureus</name>
    <dbReference type="NCBI Taxonomy" id="2792083"/>
    <lineage>
        <taxon>Bacteria</taxon>
        <taxon>Bacillati</taxon>
        <taxon>Actinomycetota</taxon>
        <taxon>Actinomycetes</taxon>
        <taxon>Micromonosporales</taxon>
        <taxon>Micromonosporaceae</taxon>
        <taxon>Actinoplanes</taxon>
    </lineage>
</organism>
<dbReference type="EMBL" id="JADQTO010000002">
    <property type="protein sequence ID" value="MBG0560593.1"/>
    <property type="molecule type" value="Genomic_DNA"/>
</dbReference>
<proteinExistence type="predicted"/>
<name>A0A931FUT9_9ACTN</name>
<keyword evidence="1" id="KW-0472">Membrane</keyword>
<keyword evidence="3" id="KW-1185">Reference proteome</keyword>
<protein>
    <submittedName>
        <fullName evidence="2">Uncharacterized protein</fullName>
    </submittedName>
</protein>
<comment type="caution">
    <text evidence="2">The sequence shown here is derived from an EMBL/GenBank/DDBJ whole genome shotgun (WGS) entry which is preliminary data.</text>
</comment>
<gene>
    <name evidence="2" type="ORF">I4J89_03825</name>
</gene>
<keyword evidence="1" id="KW-1133">Transmembrane helix</keyword>
<reference evidence="2" key="1">
    <citation type="submission" date="2020-11" db="EMBL/GenBank/DDBJ databases">
        <title>Isolation and identification of active actinomycetes.</title>
        <authorList>
            <person name="Sun X."/>
        </authorList>
    </citation>
    <scope>NUCLEOTIDE SEQUENCE</scope>
    <source>
        <strain evidence="2">NEAU-A11</strain>
    </source>
</reference>
<dbReference type="Gene3D" id="2.120.10.30">
    <property type="entry name" value="TolB, C-terminal domain"/>
    <property type="match status" value="1"/>
</dbReference>
<dbReference type="RefSeq" id="WP_196412406.1">
    <property type="nucleotide sequence ID" value="NZ_JADQTO010000002.1"/>
</dbReference>
<dbReference type="InterPro" id="IPR011042">
    <property type="entry name" value="6-blade_b-propeller_TolB-like"/>
</dbReference>
<evidence type="ECO:0000313" key="3">
    <source>
        <dbReference type="Proteomes" id="UP000598146"/>
    </source>
</evidence>
<dbReference type="AlphaFoldDB" id="A0A931FUT9"/>
<sequence>MTRLENTVRAAVDDLAATAPRAHDLATAARFQGRRIRRRRRTITGLAAVVLLSAVLVPYAVVDGRRSAPPPTPVAPPPSELPPAPVVSRQWWKEPIRLPGGFVVTAVSQTLERQIDGKTGTSTVANGNLVLDRATGSYRILAPRYQTVIGAPAGRYALVYRANRIGIADTTTGEVRQLGYGPATPLGAQWSPDGTKLLVTQDRGMRFVDPATGTHRDVDTPGGLKECADECFFGWLAGGTEISLPQRRAGSRDVAGIQVYSPETGAVLRTVPFPSSPVSGQNAVSPDGRYVLVDPDPRDRTRRMFVEAGTGRIAGTFVGSGQMHFVAADLILVVSSAEARLYDLSGRLLQTTQMPPGLAGRRISVGRL</sequence>
<dbReference type="InterPro" id="IPR011044">
    <property type="entry name" value="Quino_amine_DH_bsu"/>
</dbReference>
<evidence type="ECO:0000256" key="1">
    <source>
        <dbReference type="SAM" id="Phobius"/>
    </source>
</evidence>
<dbReference type="Proteomes" id="UP000598146">
    <property type="component" value="Unassembled WGS sequence"/>
</dbReference>
<keyword evidence="1" id="KW-0812">Transmembrane</keyword>